<dbReference type="Proteomes" id="UP001597183">
    <property type="component" value="Unassembled WGS sequence"/>
</dbReference>
<comment type="caution">
    <text evidence="5">The sequence shown here is derived from an EMBL/GenBank/DDBJ whole genome shotgun (WGS) entry which is preliminary data.</text>
</comment>
<dbReference type="InterPro" id="IPR018060">
    <property type="entry name" value="HTH_AraC"/>
</dbReference>
<keyword evidence="1" id="KW-0805">Transcription regulation</keyword>
<protein>
    <submittedName>
        <fullName evidence="5">Helix-turn-helix domain-containing protein</fullName>
    </submittedName>
</protein>
<name>A0ABW4ANW3_9ACTN</name>
<dbReference type="PANTHER" id="PTHR46796:SF15">
    <property type="entry name" value="BLL1074 PROTEIN"/>
    <property type="match status" value="1"/>
</dbReference>
<evidence type="ECO:0000256" key="2">
    <source>
        <dbReference type="ARBA" id="ARBA00023125"/>
    </source>
</evidence>
<keyword evidence="2" id="KW-0238">DNA-binding</keyword>
<organism evidence="5 6">
    <name type="scientific">Actinoplanes sichuanensis</name>
    <dbReference type="NCBI Taxonomy" id="512349"/>
    <lineage>
        <taxon>Bacteria</taxon>
        <taxon>Bacillati</taxon>
        <taxon>Actinomycetota</taxon>
        <taxon>Actinomycetes</taxon>
        <taxon>Micromonosporales</taxon>
        <taxon>Micromonosporaceae</taxon>
        <taxon>Actinoplanes</taxon>
    </lineage>
</organism>
<dbReference type="EMBL" id="JBHTMK010000053">
    <property type="protein sequence ID" value="MFD1371897.1"/>
    <property type="molecule type" value="Genomic_DNA"/>
</dbReference>
<feature type="domain" description="HTH araC/xylS-type" evidence="4">
    <location>
        <begin position="153"/>
        <end position="251"/>
    </location>
</feature>
<evidence type="ECO:0000256" key="1">
    <source>
        <dbReference type="ARBA" id="ARBA00023015"/>
    </source>
</evidence>
<dbReference type="RefSeq" id="WP_317787001.1">
    <property type="nucleotide sequence ID" value="NZ_AP028461.1"/>
</dbReference>
<dbReference type="PANTHER" id="PTHR46796">
    <property type="entry name" value="HTH-TYPE TRANSCRIPTIONAL ACTIVATOR RHAS-RELATED"/>
    <property type="match status" value="1"/>
</dbReference>
<reference evidence="6" key="1">
    <citation type="journal article" date="2019" name="Int. J. Syst. Evol. Microbiol.">
        <title>The Global Catalogue of Microorganisms (GCM) 10K type strain sequencing project: providing services to taxonomists for standard genome sequencing and annotation.</title>
        <authorList>
            <consortium name="The Broad Institute Genomics Platform"/>
            <consortium name="The Broad Institute Genome Sequencing Center for Infectious Disease"/>
            <person name="Wu L."/>
            <person name="Ma J."/>
        </authorList>
    </citation>
    <scope>NUCLEOTIDE SEQUENCE [LARGE SCALE GENOMIC DNA]</scope>
    <source>
        <strain evidence="6">CCM 7526</strain>
    </source>
</reference>
<dbReference type="Pfam" id="PF12833">
    <property type="entry name" value="HTH_18"/>
    <property type="match status" value="1"/>
</dbReference>
<dbReference type="SMART" id="SM00342">
    <property type="entry name" value="HTH_ARAC"/>
    <property type="match status" value="1"/>
</dbReference>
<dbReference type="PROSITE" id="PS01124">
    <property type="entry name" value="HTH_ARAC_FAMILY_2"/>
    <property type="match status" value="1"/>
</dbReference>
<evidence type="ECO:0000256" key="3">
    <source>
        <dbReference type="ARBA" id="ARBA00023163"/>
    </source>
</evidence>
<sequence>MRWSEVDIAVPRFRLPGVSMAGFRQRSPALWDVTMVAHPSVTLLIDLSGGDGAGYDTPDGRRHGSVAAGLLPGRIHASGWARVECLQIRLDPAVGTGLFGGFAELSNSVVPLDEIWGRQTERIEAGLRAARSWDERFAMAAALLAPRRSADPEVAHAWARTVTGRGGLRVAELADEVGWSRQRLWSRFRAQVGVTPKVAARLARFDHAAHLLAAGRPAASAAADSGYADQSHLHREAREFTGLTPTALATTPWLAIDDRAWPDHTRPRPYP</sequence>
<evidence type="ECO:0000259" key="4">
    <source>
        <dbReference type="PROSITE" id="PS01124"/>
    </source>
</evidence>
<accession>A0ABW4ANW3</accession>
<keyword evidence="3" id="KW-0804">Transcription</keyword>
<evidence type="ECO:0000313" key="5">
    <source>
        <dbReference type="EMBL" id="MFD1371897.1"/>
    </source>
</evidence>
<dbReference type="InterPro" id="IPR009057">
    <property type="entry name" value="Homeodomain-like_sf"/>
</dbReference>
<proteinExistence type="predicted"/>
<dbReference type="SUPFAM" id="SSF46689">
    <property type="entry name" value="Homeodomain-like"/>
    <property type="match status" value="1"/>
</dbReference>
<dbReference type="InterPro" id="IPR050204">
    <property type="entry name" value="AraC_XylS_family_regulators"/>
</dbReference>
<evidence type="ECO:0000313" key="6">
    <source>
        <dbReference type="Proteomes" id="UP001597183"/>
    </source>
</evidence>
<dbReference type="Gene3D" id="1.10.10.60">
    <property type="entry name" value="Homeodomain-like"/>
    <property type="match status" value="1"/>
</dbReference>
<keyword evidence="6" id="KW-1185">Reference proteome</keyword>
<gene>
    <name evidence="5" type="ORF">ACFQ5G_41775</name>
</gene>